<accession>A0A8D8CXE6</accession>
<proteinExistence type="predicted"/>
<dbReference type="AlphaFoldDB" id="A0A8D8CXE6"/>
<protein>
    <submittedName>
        <fullName evidence="1">(northern house mosquito) hypothetical protein</fullName>
    </submittedName>
</protein>
<evidence type="ECO:0000313" key="1">
    <source>
        <dbReference type="EMBL" id="CAG6498756.1"/>
    </source>
</evidence>
<sequence>MTLALSPPRVNEPRVETLGDVWFELRWDVDHREKPVWPPVWLCADGLSMTGLRSDRCEPSELSEVVFELRPVHRPTSELRLRRIPVPAQVPGGAPPACGALGLFGTTPSLPVEYCLYQSGMLSRCRDAWTRSWCSLRLVPVSCDFWSSFSGGSNRILTVI</sequence>
<organism evidence="1">
    <name type="scientific">Culex pipiens</name>
    <name type="common">House mosquito</name>
    <dbReference type="NCBI Taxonomy" id="7175"/>
    <lineage>
        <taxon>Eukaryota</taxon>
        <taxon>Metazoa</taxon>
        <taxon>Ecdysozoa</taxon>
        <taxon>Arthropoda</taxon>
        <taxon>Hexapoda</taxon>
        <taxon>Insecta</taxon>
        <taxon>Pterygota</taxon>
        <taxon>Neoptera</taxon>
        <taxon>Endopterygota</taxon>
        <taxon>Diptera</taxon>
        <taxon>Nematocera</taxon>
        <taxon>Culicoidea</taxon>
        <taxon>Culicidae</taxon>
        <taxon>Culicinae</taxon>
        <taxon>Culicini</taxon>
        <taxon>Culex</taxon>
        <taxon>Culex</taxon>
    </lineage>
</organism>
<name>A0A8D8CXE6_CULPI</name>
<dbReference type="EMBL" id="HBUE01136433">
    <property type="protein sequence ID" value="CAG6498758.1"/>
    <property type="molecule type" value="Transcribed_RNA"/>
</dbReference>
<dbReference type="EMBL" id="HBUE01136432">
    <property type="protein sequence ID" value="CAG6498756.1"/>
    <property type="molecule type" value="Transcribed_RNA"/>
</dbReference>
<reference evidence="1" key="1">
    <citation type="submission" date="2021-05" db="EMBL/GenBank/DDBJ databases">
        <authorList>
            <person name="Alioto T."/>
            <person name="Alioto T."/>
            <person name="Gomez Garrido J."/>
        </authorList>
    </citation>
    <scope>NUCLEOTIDE SEQUENCE</scope>
</reference>